<feature type="compositionally biased region" description="Low complexity" evidence="1">
    <location>
        <begin position="88"/>
        <end position="111"/>
    </location>
</feature>
<dbReference type="AlphaFoldDB" id="A0AAV7IJL9"/>
<dbReference type="EMBL" id="JAHXZJ010001492">
    <property type="protein sequence ID" value="KAH0552320.1"/>
    <property type="molecule type" value="Genomic_DNA"/>
</dbReference>
<dbReference type="InterPro" id="IPR001005">
    <property type="entry name" value="SANT/Myb"/>
</dbReference>
<comment type="caution">
    <text evidence="3">The sequence shown here is derived from an EMBL/GenBank/DDBJ whole genome shotgun (WGS) entry which is preliminary data.</text>
</comment>
<dbReference type="Pfam" id="PF13837">
    <property type="entry name" value="Myb_DNA-bind_4"/>
    <property type="match status" value="1"/>
</dbReference>
<accession>A0AAV7IJL9</accession>
<organism evidence="3 4">
    <name type="scientific">Cotesia glomerata</name>
    <name type="common">Lepidopteran parasitic wasp</name>
    <name type="synonym">Apanteles glomeratus</name>
    <dbReference type="NCBI Taxonomy" id="32391"/>
    <lineage>
        <taxon>Eukaryota</taxon>
        <taxon>Metazoa</taxon>
        <taxon>Ecdysozoa</taxon>
        <taxon>Arthropoda</taxon>
        <taxon>Hexapoda</taxon>
        <taxon>Insecta</taxon>
        <taxon>Pterygota</taxon>
        <taxon>Neoptera</taxon>
        <taxon>Endopterygota</taxon>
        <taxon>Hymenoptera</taxon>
        <taxon>Apocrita</taxon>
        <taxon>Ichneumonoidea</taxon>
        <taxon>Braconidae</taxon>
        <taxon>Microgastrinae</taxon>
        <taxon>Cotesia</taxon>
    </lineage>
</organism>
<protein>
    <recommendedName>
        <fullName evidence="2">Myb-like domain-containing protein</fullName>
    </recommendedName>
</protein>
<dbReference type="PROSITE" id="PS50090">
    <property type="entry name" value="MYB_LIKE"/>
    <property type="match status" value="1"/>
</dbReference>
<evidence type="ECO:0000313" key="3">
    <source>
        <dbReference type="EMBL" id="KAH0552320.1"/>
    </source>
</evidence>
<reference evidence="3 4" key="1">
    <citation type="journal article" date="2021" name="J. Hered.">
        <title>A chromosome-level genome assembly of the parasitoid wasp, Cotesia glomerata (Hymenoptera: Braconidae).</title>
        <authorList>
            <person name="Pinto B.J."/>
            <person name="Weis J.J."/>
            <person name="Gamble T."/>
            <person name="Ode P.J."/>
            <person name="Paul R."/>
            <person name="Zaspel J.M."/>
        </authorList>
    </citation>
    <scope>NUCLEOTIDE SEQUENCE [LARGE SCALE GENOMIC DNA]</scope>
    <source>
        <strain evidence="3">CgM1</strain>
    </source>
</reference>
<name>A0AAV7IJL9_COTGL</name>
<feature type="region of interest" description="Disordered" evidence="1">
    <location>
        <begin position="246"/>
        <end position="267"/>
    </location>
</feature>
<feature type="domain" description="Myb-like" evidence="2">
    <location>
        <begin position="136"/>
        <end position="206"/>
    </location>
</feature>
<feature type="region of interest" description="Disordered" evidence="1">
    <location>
        <begin position="83"/>
        <end position="140"/>
    </location>
</feature>
<evidence type="ECO:0000313" key="4">
    <source>
        <dbReference type="Proteomes" id="UP000826195"/>
    </source>
</evidence>
<gene>
    <name evidence="3" type="ORF">KQX54_008703</name>
</gene>
<evidence type="ECO:0000256" key="1">
    <source>
        <dbReference type="SAM" id="MobiDB-lite"/>
    </source>
</evidence>
<keyword evidence="4" id="KW-1185">Reference proteome</keyword>
<dbReference type="PANTHER" id="PTHR47595:SF1">
    <property type="entry name" value="MYB_SANT-LIKE DNA-BINDING DOMAIN-CONTAINING PROTEIN"/>
    <property type="match status" value="1"/>
</dbReference>
<evidence type="ECO:0000259" key="2">
    <source>
        <dbReference type="PROSITE" id="PS50090"/>
    </source>
</evidence>
<sequence>MEELQKLTLLDCVENVQYELKVTQEIFNRAKTGKFAIVCIYIRCLLLNFLEYCINKEFFVFDRPMPTYAQRYDSKEFEKENEFPSEAGSSGAATFSDTSSTSFDTSQTKSTAGKSFNKPKATKLSGKERNNKDDNNKGADVKNWSKNEVLLLIEIYKEYQLEFLDANITNGDVWVKIATKINETLNQQGLPPIPAEKCKTKWETLKRRYKSLKDSQKTSGNAPMTWPFYDEMEEVFGEQPWVKPLSTAGSNTTNKMDPDVISPPRKRQKTLTNYCEELLAAKKENSEIRQQHHREKIASIAQLSGALNKLVDHLTKRHGDS</sequence>
<proteinExistence type="predicted"/>
<dbReference type="PANTHER" id="PTHR47595">
    <property type="entry name" value="HEAT SHOCK 70 KDA PROTEIN 14"/>
    <property type="match status" value="1"/>
</dbReference>
<dbReference type="Proteomes" id="UP000826195">
    <property type="component" value="Unassembled WGS sequence"/>
</dbReference>
<feature type="compositionally biased region" description="Basic and acidic residues" evidence="1">
    <location>
        <begin position="125"/>
        <end position="140"/>
    </location>
</feature>
<dbReference type="InterPro" id="IPR044822">
    <property type="entry name" value="Myb_DNA-bind_4"/>
</dbReference>
<dbReference type="Gene3D" id="1.10.10.60">
    <property type="entry name" value="Homeodomain-like"/>
    <property type="match status" value="1"/>
</dbReference>